<sequence length="299" mass="34124">MELLELPELSPRFNVTSNRPLFNVNGIESGSSYQVHLYAVNGKGRSDPFILQTDTFKGVAKYTESAICTSFTVNTFSPEFPEKKRFSGKIDQSKHNQIVSFRRPWCCRRDTLCLLIQVQRQPNKHNNRDKLILYFYIIYFLCLGRTRKPELSHTVHLEFGPVPWVPTIGTWACLRDGKVESKWKYWILRGKTVKCSLNSLPVNPIVVILAATAAALFAVSCGVGVALHRKRESRRSAMKIPLDTEQALNPPPPPPRSPQDETDPDLIPNKYVSKDPWIRIPAPYTRPSSPMYQCTMYQL</sequence>
<reference evidence="3 4" key="1">
    <citation type="submission" date="2020-02" db="EMBL/GenBank/DDBJ databases">
        <authorList>
            <person name="Ferguson B K."/>
        </authorList>
    </citation>
    <scope>NUCLEOTIDE SEQUENCE [LARGE SCALE GENOMIC DNA]</scope>
</reference>
<dbReference type="EMBL" id="CADCXU010033675">
    <property type="protein sequence ID" value="CAB0019040.1"/>
    <property type="molecule type" value="Genomic_DNA"/>
</dbReference>
<accession>A0A6H5HR66</accession>
<evidence type="ECO:0000313" key="4">
    <source>
        <dbReference type="Proteomes" id="UP000479000"/>
    </source>
</evidence>
<keyword evidence="2" id="KW-0472">Membrane</keyword>
<evidence type="ECO:0000256" key="2">
    <source>
        <dbReference type="SAM" id="Phobius"/>
    </source>
</evidence>
<name>A0A6H5HR66_9HEMI</name>
<evidence type="ECO:0000256" key="1">
    <source>
        <dbReference type="SAM" id="MobiDB-lite"/>
    </source>
</evidence>
<dbReference type="OrthoDB" id="6431884at2759"/>
<feature type="non-terminal residue" evidence="3">
    <location>
        <position position="299"/>
    </location>
</feature>
<protein>
    <submittedName>
        <fullName evidence="3">Uncharacterized protein</fullName>
    </submittedName>
</protein>
<gene>
    <name evidence="3" type="ORF">NTEN_LOCUS22752</name>
</gene>
<keyword evidence="4" id="KW-1185">Reference proteome</keyword>
<feature type="region of interest" description="Disordered" evidence="1">
    <location>
        <begin position="238"/>
        <end position="271"/>
    </location>
</feature>
<keyword evidence="2" id="KW-1133">Transmembrane helix</keyword>
<proteinExistence type="predicted"/>
<feature type="transmembrane region" description="Helical" evidence="2">
    <location>
        <begin position="205"/>
        <end position="227"/>
    </location>
</feature>
<dbReference type="AlphaFoldDB" id="A0A6H5HR66"/>
<organism evidence="3 4">
    <name type="scientific">Nesidiocoris tenuis</name>
    <dbReference type="NCBI Taxonomy" id="355587"/>
    <lineage>
        <taxon>Eukaryota</taxon>
        <taxon>Metazoa</taxon>
        <taxon>Ecdysozoa</taxon>
        <taxon>Arthropoda</taxon>
        <taxon>Hexapoda</taxon>
        <taxon>Insecta</taxon>
        <taxon>Pterygota</taxon>
        <taxon>Neoptera</taxon>
        <taxon>Paraneoptera</taxon>
        <taxon>Hemiptera</taxon>
        <taxon>Heteroptera</taxon>
        <taxon>Panheteroptera</taxon>
        <taxon>Cimicomorpha</taxon>
        <taxon>Miridae</taxon>
        <taxon>Dicyphina</taxon>
        <taxon>Nesidiocoris</taxon>
    </lineage>
</organism>
<evidence type="ECO:0000313" key="3">
    <source>
        <dbReference type="EMBL" id="CAB0019040.1"/>
    </source>
</evidence>
<dbReference type="Proteomes" id="UP000479000">
    <property type="component" value="Unassembled WGS sequence"/>
</dbReference>
<keyword evidence="2" id="KW-0812">Transmembrane</keyword>